<sequence>MLFTDDFGRIKRIVARKARGKSLPRYVYRWDRRTPEEIKRTGFQPWNDSGDVTVIEHVKNSFAAHRPNPGMNVKEHSQFVSTGSYGMLSTLDPVFAQQVLNTNLYKIDTSLGGMRASDFFDVNDVFDRARIHRPYRTQREWAKQKGIPQEAVVEVMSGSVFMSQYDFKKGAPNEDKLTGWNII</sequence>
<name>F9SWY0_VIBOR</name>
<dbReference type="PATRIC" id="fig|675816.5.peg.3429"/>
<dbReference type="Gene3D" id="3.90.210.10">
    <property type="entry name" value="Heat-Labile Enterotoxin, subunit A"/>
    <property type="match status" value="1"/>
</dbReference>
<dbReference type="RefSeq" id="WP_004418076.1">
    <property type="nucleotide sequence ID" value="NZ_ACZV01000005.1"/>
</dbReference>
<dbReference type="OrthoDB" id="7061525at2"/>
<accession>F9SWY0</accession>
<comment type="caution">
    <text evidence="2">The sequence shown here is derived from an EMBL/GenBank/DDBJ whole genome shotgun (WGS) entry which is preliminary data.</text>
</comment>
<gene>
    <name evidence="2" type="ORF">VIOR3934_18118</name>
</gene>
<evidence type="ECO:0000259" key="1">
    <source>
        <dbReference type="Pfam" id="PF22596"/>
    </source>
</evidence>
<feature type="domain" description="Pierisin-like" evidence="1">
    <location>
        <begin position="27"/>
        <end position="155"/>
    </location>
</feature>
<organism evidence="2 3">
    <name type="scientific">Vibrio orientalis CIP 102891 = ATCC 33934</name>
    <dbReference type="NCBI Taxonomy" id="675816"/>
    <lineage>
        <taxon>Bacteria</taxon>
        <taxon>Pseudomonadati</taxon>
        <taxon>Pseudomonadota</taxon>
        <taxon>Gammaproteobacteria</taxon>
        <taxon>Vibrionales</taxon>
        <taxon>Vibrionaceae</taxon>
        <taxon>Vibrio</taxon>
        <taxon>Vibrio oreintalis group</taxon>
    </lineage>
</organism>
<evidence type="ECO:0000313" key="2">
    <source>
        <dbReference type="EMBL" id="EGU47424.1"/>
    </source>
</evidence>
<proteinExistence type="predicted"/>
<dbReference type="eggNOG" id="ENOG50348VK">
    <property type="taxonomic scope" value="Bacteria"/>
</dbReference>
<reference evidence="2 3" key="1">
    <citation type="journal article" date="2012" name="Int. J. Syst. Evol. Microbiol.">
        <title>Vibrio caribbeanicus sp. nov., isolated from the marine sponge Scleritoderma cyanea.</title>
        <authorList>
            <person name="Hoffmann M."/>
            <person name="Monday S.R."/>
            <person name="Allard M.W."/>
            <person name="Strain E.A."/>
            <person name="Whittaker P."/>
            <person name="Naum M."/>
            <person name="McCarthy P.J."/>
            <person name="Lopez J.V."/>
            <person name="Fischer M."/>
            <person name="Brown E.W."/>
        </authorList>
    </citation>
    <scope>NUCLEOTIDE SEQUENCE [LARGE SCALE GENOMIC DNA]</scope>
    <source>
        <strain evidence="3">CIP 102891 / ATCC 33934</strain>
    </source>
</reference>
<dbReference type="AlphaFoldDB" id="F9SWY0"/>
<dbReference type="Proteomes" id="UP000002817">
    <property type="component" value="Unassembled WGS sequence"/>
</dbReference>
<dbReference type="Pfam" id="PF22596">
    <property type="entry name" value="Scabin-like"/>
    <property type="match status" value="1"/>
</dbReference>
<dbReference type="SUPFAM" id="SSF56399">
    <property type="entry name" value="ADP-ribosylation"/>
    <property type="match status" value="1"/>
</dbReference>
<evidence type="ECO:0000313" key="3">
    <source>
        <dbReference type="Proteomes" id="UP000002817"/>
    </source>
</evidence>
<protein>
    <recommendedName>
        <fullName evidence="1">Pierisin-like domain-containing protein</fullName>
    </recommendedName>
</protein>
<dbReference type="InterPro" id="IPR054695">
    <property type="entry name" value="Pierisin-like_dom"/>
</dbReference>
<dbReference type="EMBL" id="AFWH01000051">
    <property type="protein sequence ID" value="EGU47424.1"/>
    <property type="molecule type" value="Genomic_DNA"/>
</dbReference>